<reference evidence="2" key="1">
    <citation type="submission" date="2021-03" db="EMBL/GenBank/DDBJ databases">
        <title>Chromosome level genome of the anhydrobiotic midge Polypedilum vanderplanki.</title>
        <authorList>
            <person name="Yoshida Y."/>
            <person name="Kikawada T."/>
            <person name="Gusev O."/>
        </authorList>
    </citation>
    <scope>NUCLEOTIDE SEQUENCE</scope>
    <source>
        <strain evidence="2">NIAS01</strain>
        <tissue evidence="2">Whole body or cell culture</tissue>
    </source>
</reference>
<name>A0A9J6CHB8_POLVA</name>
<accession>A0A9J6CHB8</accession>
<dbReference type="EMBL" id="JADBJN010000001">
    <property type="protein sequence ID" value="KAG5680990.1"/>
    <property type="molecule type" value="Genomic_DNA"/>
</dbReference>
<evidence type="ECO:0000313" key="2">
    <source>
        <dbReference type="EMBL" id="KAG5680990.1"/>
    </source>
</evidence>
<gene>
    <name evidence="2" type="ORF">PVAND_010464</name>
</gene>
<keyword evidence="3" id="KW-1185">Reference proteome</keyword>
<feature type="compositionally biased region" description="Acidic residues" evidence="1">
    <location>
        <begin position="52"/>
        <end position="69"/>
    </location>
</feature>
<dbReference type="Proteomes" id="UP001107558">
    <property type="component" value="Chromosome 1"/>
</dbReference>
<feature type="region of interest" description="Disordered" evidence="1">
    <location>
        <begin position="47"/>
        <end position="69"/>
    </location>
</feature>
<proteinExistence type="predicted"/>
<sequence>MIKVFQWISIGYYSIIYLKLFLFCFSTILLCELIMASELLEEFIAMTQQQPDESENEDENENEDESPPS</sequence>
<organism evidence="2 3">
    <name type="scientific">Polypedilum vanderplanki</name>
    <name type="common">Sleeping chironomid midge</name>
    <dbReference type="NCBI Taxonomy" id="319348"/>
    <lineage>
        <taxon>Eukaryota</taxon>
        <taxon>Metazoa</taxon>
        <taxon>Ecdysozoa</taxon>
        <taxon>Arthropoda</taxon>
        <taxon>Hexapoda</taxon>
        <taxon>Insecta</taxon>
        <taxon>Pterygota</taxon>
        <taxon>Neoptera</taxon>
        <taxon>Endopterygota</taxon>
        <taxon>Diptera</taxon>
        <taxon>Nematocera</taxon>
        <taxon>Chironomoidea</taxon>
        <taxon>Chironomidae</taxon>
        <taxon>Chironominae</taxon>
        <taxon>Polypedilum</taxon>
        <taxon>Polypedilum</taxon>
    </lineage>
</organism>
<dbReference type="AlphaFoldDB" id="A0A9J6CHB8"/>
<evidence type="ECO:0000313" key="3">
    <source>
        <dbReference type="Proteomes" id="UP001107558"/>
    </source>
</evidence>
<comment type="caution">
    <text evidence="2">The sequence shown here is derived from an EMBL/GenBank/DDBJ whole genome shotgun (WGS) entry which is preliminary data.</text>
</comment>
<evidence type="ECO:0000256" key="1">
    <source>
        <dbReference type="SAM" id="MobiDB-lite"/>
    </source>
</evidence>
<protein>
    <submittedName>
        <fullName evidence="2">Uncharacterized protein</fullName>
    </submittedName>
</protein>